<organism evidence="1 2">
    <name type="scientific">Hygrophoropsis aurantiaca</name>
    <dbReference type="NCBI Taxonomy" id="72124"/>
    <lineage>
        <taxon>Eukaryota</taxon>
        <taxon>Fungi</taxon>
        <taxon>Dikarya</taxon>
        <taxon>Basidiomycota</taxon>
        <taxon>Agaricomycotina</taxon>
        <taxon>Agaricomycetes</taxon>
        <taxon>Agaricomycetidae</taxon>
        <taxon>Boletales</taxon>
        <taxon>Coniophorineae</taxon>
        <taxon>Hygrophoropsidaceae</taxon>
        <taxon>Hygrophoropsis</taxon>
    </lineage>
</organism>
<name>A0ACB7ZTE0_9AGAM</name>
<dbReference type="Proteomes" id="UP000790377">
    <property type="component" value="Unassembled WGS sequence"/>
</dbReference>
<protein>
    <submittedName>
        <fullName evidence="1">Uncharacterized protein</fullName>
    </submittedName>
</protein>
<keyword evidence="2" id="KW-1185">Reference proteome</keyword>
<evidence type="ECO:0000313" key="2">
    <source>
        <dbReference type="Proteomes" id="UP000790377"/>
    </source>
</evidence>
<proteinExistence type="predicted"/>
<comment type="caution">
    <text evidence="1">The sequence shown here is derived from an EMBL/GenBank/DDBJ whole genome shotgun (WGS) entry which is preliminary data.</text>
</comment>
<feature type="non-terminal residue" evidence="1">
    <location>
        <position position="316"/>
    </location>
</feature>
<accession>A0ACB7ZTE0</accession>
<reference evidence="1" key="1">
    <citation type="journal article" date="2021" name="New Phytol.">
        <title>Evolutionary innovations through gain and loss of genes in the ectomycorrhizal Boletales.</title>
        <authorList>
            <person name="Wu G."/>
            <person name="Miyauchi S."/>
            <person name="Morin E."/>
            <person name="Kuo A."/>
            <person name="Drula E."/>
            <person name="Varga T."/>
            <person name="Kohler A."/>
            <person name="Feng B."/>
            <person name="Cao Y."/>
            <person name="Lipzen A."/>
            <person name="Daum C."/>
            <person name="Hundley H."/>
            <person name="Pangilinan J."/>
            <person name="Johnson J."/>
            <person name="Barry K."/>
            <person name="LaButti K."/>
            <person name="Ng V."/>
            <person name="Ahrendt S."/>
            <person name="Min B."/>
            <person name="Choi I.G."/>
            <person name="Park H."/>
            <person name="Plett J.M."/>
            <person name="Magnuson J."/>
            <person name="Spatafora J.W."/>
            <person name="Nagy L.G."/>
            <person name="Henrissat B."/>
            <person name="Grigoriev I.V."/>
            <person name="Yang Z.L."/>
            <person name="Xu J."/>
            <person name="Martin F.M."/>
        </authorList>
    </citation>
    <scope>NUCLEOTIDE SEQUENCE</scope>
    <source>
        <strain evidence="1">ATCC 28755</strain>
    </source>
</reference>
<sequence length="316" mass="34352">MNKLDSTVSPPPGLEGTMESEDGSLLCGHLSNIAIASDLARELETRQHSITVSIDGKEIWHLNGWKGASQLVCEESHMFTFRPSSTLHISIVRKSFRKKLRGVLTGRERQLEWKYEGTVANLFVQDVKLSLQNSNGSPSSSSITMKISLDSNTAKRIMEEVDANLARLNGNTAVNKASDAIDKAVSTVPAAYGAAQTLGTVVTPLGQALSVLVKVVDSFSDAHPILKASWTILSSTYKAVTQQILQDADARDLADSLREMICAARDCPDLREIEGTGNVIEEIRCTALEIAELIEECTKHPSLIGRFQSRVNIGGF</sequence>
<dbReference type="EMBL" id="MU268665">
    <property type="protein sequence ID" value="KAH7903978.1"/>
    <property type="molecule type" value="Genomic_DNA"/>
</dbReference>
<evidence type="ECO:0000313" key="1">
    <source>
        <dbReference type="EMBL" id="KAH7903978.1"/>
    </source>
</evidence>
<gene>
    <name evidence="1" type="ORF">BJ138DRAFT_47392</name>
</gene>